<feature type="domain" description="DUF2520" evidence="2">
    <location>
        <begin position="133"/>
        <end position="259"/>
    </location>
</feature>
<feature type="domain" description="Putative oxidoreductase/dehydrogenase Rossmann-like" evidence="1">
    <location>
        <begin position="2"/>
        <end position="101"/>
    </location>
</feature>
<dbReference type="SUPFAM" id="SSF51735">
    <property type="entry name" value="NAD(P)-binding Rossmann-fold domains"/>
    <property type="match status" value="1"/>
</dbReference>
<sequence>MKISIIGSGNVGWHLGIAFENHHHPICEVFSRNIAKAEKLSEMLYKAEAKTDLDFSESEAELFILSVADDAMEDVCSKLILPENAILAHTSGSKSLEDLQKLMLIYHDLPVKCAVFYPLMTFSANKALDLRNVPFCIEAIDDETEQILVDIAQEMSNTVYLLSSEERKVLHVAAVFACNFTNHLLALSKSITDNENLEFDLLKPIISETFKKALKAEDPADVQTGPAIRNDKTIINRHLDYLKDDTRLLEIYEVLTESIQNKP</sequence>
<dbReference type="EMBL" id="BMKK01000011">
    <property type="protein sequence ID" value="GGD75748.1"/>
    <property type="molecule type" value="Genomic_DNA"/>
</dbReference>
<evidence type="ECO:0000313" key="4">
    <source>
        <dbReference type="Proteomes" id="UP000609064"/>
    </source>
</evidence>
<reference evidence="3" key="1">
    <citation type="journal article" date="2014" name="Int. J. Syst. Evol. Microbiol.">
        <title>Complete genome sequence of Corynebacterium casei LMG S-19264T (=DSM 44701T), isolated from a smear-ripened cheese.</title>
        <authorList>
            <consortium name="US DOE Joint Genome Institute (JGI-PGF)"/>
            <person name="Walter F."/>
            <person name="Albersmeier A."/>
            <person name="Kalinowski J."/>
            <person name="Ruckert C."/>
        </authorList>
    </citation>
    <scope>NUCLEOTIDE SEQUENCE</scope>
    <source>
        <strain evidence="3">CGMCC 1.15958</strain>
    </source>
</reference>
<dbReference type="RefSeq" id="WP_188769590.1">
    <property type="nucleotide sequence ID" value="NZ_BMKK01000011.1"/>
</dbReference>
<reference evidence="3" key="2">
    <citation type="submission" date="2020-09" db="EMBL/GenBank/DDBJ databases">
        <authorList>
            <person name="Sun Q."/>
            <person name="Zhou Y."/>
        </authorList>
    </citation>
    <scope>NUCLEOTIDE SEQUENCE</scope>
    <source>
        <strain evidence="3">CGMCC 1.15958</strain>
    </source>
</reference>
<dbReference type="Gene3D" id="1.10.1040.20">
    <property type="entry name" value="ProC-like, C-terminal domain"/>
    <property type="match status" value="1"/>
</dbReference>
<dbReference type="InterPro" id="IPR019665">
    <property type="entry name" value="OxRdtase/DH_put_Rossmann_dom"/>
</dbReference>
<gene>
    <name evidence="3" type="ORF">GCM10011514_44580</name>
</gene>
<organism evidence="3 4">
    <name type="scientific">Emticicia aquatilis</name>
    <dbReference type="NCBI Taxonomy" id="1537369"/>
    <lineage>
        <taxon>Bacteria</taxon>
        <taxon>Pseudomonadati</taxon>
        <taxon>Bacteroidota</taxon>
        <taxon>Cytophagia</taxon>
        <taxon>Cytophagales</taxon>
        <taxon>Leadbetterellaceae</taxon>
        <taxon>Emticicia</taxon>
    </lineage>
</organism>
<dbReference type="Gene3D" id="3.40.50.720">
    <property type="entry name" value="NAD(P)-binding Rossmann-like Domain"/>
    <property type="match status" value="1"/>
</dbReference>
<proteinExistence type="predicted"/>
<evidence type="ECO:0000313" key="3">
    <source>
        <dbReference type="EMBL" id="GGD75748.1"/>
    </source>
</evidence>
<evidence type="ECO:0008006" key="5">
    <source>
        <dbReference type="Google" id="ProtNLM"/>
    </source>
</evidence>
<evidence type="ECO:0000259" key="2">
    <source>
        <dbReference type="Pfam" id="PF10728"/>
    </source>
</evidence>
<comment type="caution">
    <text evidence="3">The sequence shown here is derived from an EMBL/GenBank/DDBJ whole genome shotgun (WGS) entry which is preliminary data.</text>
</comment>
<dbReference type="InterPro" id="IPR008927">
    <property type="entry name" value="6-PGluconate_DH-like_C_sf"/>
</dbReference>
<dbReference type="InterPro" id="IPR018931">
    <property type="entry name" value="DUF2520"/>
</dbReference>
<protein>
    <recommendedName>
        <fullName evidence="5">DUF2520 domain-containing protein</fullName>
    </recommendedName>
</protein>
<dbReference type="Proteomes" id="UP000609064">
    <property type="component" value="Unassembled WGS sequence"/>
</dbReference>
<dbReference type="AlphaFoldDB" id="A0A916Z4F4"/>
<dbReference type="PANTHER" id="PTHR40459:SF1">
    <property type="entry name" value="CONSERVED HYPOTHETICAL ALANINE AND LEUCINE RICH PROTEIN"/>
    <property type="match status" value="1"/>
</dbReference>
<accession>A0A916Z4F4</accession>
<evidence type="ECO:0000259" key="1">
    <source>
        <dbReference type="Pfam" id="PF10727"/>
    </source>
</evidence>
<dbReference type="InterPro" id="IPR036291">
    <property type="entry name" value="NAD(P)-bd_dom_sf"/>
</dbReference>
<dbReference type="Pfam" id="PF10728">
    <property type="entry name" value="DUF2520"/>
    <property type="match status" value="1"/>
</dbReference>
<dbReference type="Pfam" id="PF10727">
    <property type="entry name" value="Rossmann-like"/>
    <property type="match status" value="1"/>
</dbReference>
<dbReference type="InterPro" id="IPR037108">
    <property type="entry name" value="TM1727-like_C_sf"/>
</dbReference>
<dbReference type="SUPFAM" id="SSF48179">
    <property type="entry name" value="6-phosphogluconate dehydrogenase C-terminal domain-like"/>
    <property type="match status" value="1"/>
</dbReference>
<name>A0A916Z4F4_9BACT</name>
<dbReference type="PANTHER" id="PTHR40459">
    <property type="entry name" value="CONSERVED HYPOTHETICAL ALANINE AND LEUCINE RICH PROTEIN"/>
    <property type="match status" value="1"/>
</dbReference>
<keyword evidence="4" id="KW-1185">Reference proteome</keyword>